<dbReference type="EMBL" id="CP162551">
    <property type="protein sequence ID" value="XDI37569.1"/>
    <property type="molecule type" value="Genomic_DNA"/>
</dbReference>
<dbReference type="RefSeq" id="WP_368504902.1">
    <property type="nucleotide sequence ID" value="NZ_CP162551.1"/>
</dbReference>
<reference evidence="1" key="1">
    <citation type="submission" date="2024-07" db="EMBL/GenBank/DDBJ databases">
        <title>Identification and characteristics of an arsenic-resistant bacterial isolate, which belongs to a novel species.</title>
        <authorList>
            <person name="Juszczyk A."/>
            <person name="Kowalczyk A."/>
            <person name="Was K."/>
            <person name="Kosowicz W."/>
            <person name="Budzyn A."/>
            <person name="Latowski D."/>
        </authorList>
    </citation>
    <scope>NUCLEOTIDE SEQUENCE</scope>
    <source>
        <strain evidence="1">As8PL</strain>
    </source>
</reference>
<evidence type="ECO:0000313" key="1">
    <source>
        <dbReference type="EMBL" id="XDI37569.1"/>
    </source>
</evidence>
<accession>A0AB39BVX7</accession>
<organism evidence="1">
    <name type="scientific">Alkalihalophilus sp. As8PL</name>
    <dbReference type="NCBI Taxonomy" id="3237103"/>
    <lineage>
        <taxon>Bacteria</taxon>
        <taxon>Bacillati</taxon>
        <taxon>Bacillota</taxon>
        <taxon>Bacilli</taxon>
        <taxon>Bacillales</taxon>
        <taxon>Bacillaceae</taxon>
        <taxon>Alkalihalophilus</taxon>
    </lineage>
</organism>
<dbReference type="InterPro" id="IPR025623">
    <property type="entry name" value="YusW"/>
</dbReference>
<proteinExistence type="predicted"/>
<dbReference type="Pfam" id="PF14039">
    <property type="entry name" value="YusW"/>
    <property type="match status" value="1"/>
</dbReference>
<name>A0AB39BVX7_9BACI</name>
<protein>
    <submittedName>
        <fullName evidence="1">YusW family protein</fullName>
    </submittedName>
</protein>
<sequence length="101" mass="11078">MKLRFLLCSLLIVGLVAGVMTNVGYAAPSIMDFELEIALKDGNKYVLEYELKGSAIEAKYQVPGEPVVYGQEAATKVQDFMFKLALTPSSNRDEVINTTLS</sequence>
<dbReference type="AlphaFoldDB" id="A0AB39BVX7"/>
<gene>
    <name evidence="1" type="ORF">AB3N04_04430</name>
</gene>